<dbReference type="AlphaFoldDB" id="J9GF28"/>
<dbReference type="EMBL" id="AMCI01001446">
    <property type="protein sequence ID" value="EJX05509.1"/>
    <property type="molecule type" value="Genomic_DNA"/>
</dbReference>
<protein>
    <submittedName>
        <fullName evidence="1">Uncharacterized protein</fullName>
    </submittedName>
</protein>
<proteinExistence type="predicted"/>
<gene>
    <name evidence="1" type="ORF">EVA_06385</name>
</gene>
<evidence type="ECO:0000313" key="1">
    <source>
        <dbReference type="EMBL" id="EJX05509.1"/>
    </source>
</evidence>
<name>J9GF28_9ZZZZ</name>
<reference evidence="1" key="1">
    <citation type="journal article" date="2012" name="PLoS ONE">
        <title>Gene sets for utilization of primary and secondary nutrition supplies in the distal gut of endangered iberian lynx.</title>
        <authorList>
            <person name="Alcaide M."/>
            <person name="Messina E."/>
            <person name="Richter M."/>
            <person name="Bargiela R."/>
            <person name="Peplies J."/>
            <person name="Huws S.A."/>
            <person name="Newbold C.J."/>
            <person name="Golyshin P.N."/>
            <person name="Simon M.A."/>
            <person name="Lopez G."/>
            <person name="Yakimov M.M."/>
            <person name="Ferrer M."/>
        </authorList>
    </citation>
    <scope>NUCLEOTIDE SEQUENCE</scope>
</reference>
<accession>J9GF28</accession>
<organism evidence="1">
    <name type="scientific">gut metagenome</name>
    <dbReference type="NCBI Taxonomy" id="749906"/>
    <lineage>
        <taxon>unclassified sequences</taxon>
        <taxon>metagenomes</taxon>
        <taxon>organismal metagenomes</taxon>
    </lineage>
</organism>
<sequence>MKHGDDIHTSFIICCLRFPTNEHAQKTCIAKIIVRLHIIVFNTGKTVYHKDQLTHISLIEYLIRIKQVVFLFYHFFGNTVYCYRLHQTAESTIQIKLTIDGFHNFTTDMESIIPLRLIAANHGIIPTETREIIGITNLHAHPLRRYRRDNPIGSNIGGILAQTAHNDLFIRKNNIGNRRLHLFYH</sequence>
<comment type="caution">
    <text evidence="1">The sequence shown here is derived from an EMBL/GenBank/DDBJ whole genome shotgun (WGS) entry which is preliminary data.</text>
</comment>